<proteinExistence type="predicted"/>
<name>A0A641ATX1_9ACTN</name>
<reference evidence="1" key="1">
    <citation type="submission" date="2019-09" db="EMBL/GenBank/DDBJ databases">
        <authorList>
            <person name="Li J."/>
        </authorList>
    </citation>
    <scope>NUCLEOTIDE SEQUENCE [LARGE SCALE GENOMIC DNA]</scope>
    <source>
        <strain evidence="1">NRBC 14897</strain>
    </source>
</reference>
<accession>A0A641ATX1</accession>
<organism evidence="1 2">
    <name type="scientific">Aeromicrobium fastidiosum</name>
    <dbReference type="NCBI Taxonomy" id="52699"/>
    <lineage>
        <taxon>Bacteria</taxon>
        <taxon>Bacillati</taxon>
        <taxon>Actinomycetota</taxon>
        <taxon>Actinomycetes</taxon>
        <taxon>Propionibacteriales</taxon>
        <taxon>Nocardioidaceae</taxon>
        <taxon>Aeromicrobium</taxon>
    </lineage>
</organism>
<gene>
    <name evidence="1" type="ORF">ESP62_004695</name>
</gene>
<evidence type="ECO:0000313" key="2">
    <source>
        <dbReference type="Proteomes" id="UP001515100"/>
    </source>
</evidence>
<evidence type="ECO:0000313" key="1">
    <source>
        <dbReference type="EMBL" id="KAA1380481.1"/>
    </source>
</evidence>
<keyword evidence="2" id="KW-1185">Reference proteome</keyword>
<sequence length="156" mass="17003">MGADDLSRHVAQLDALAHDLAVLGLHAEVEIQSGRRGRWLVTPGEGVRTISSVHRWWQHNLDNMHMVRLGCDVLHLTTSDLQSVVVAAADLAVHGRWVLDVSGGVAGEFCLTPERPILMRHPTLPGLWWFAPDGELAALGRLESATGRAGTVDARR</sequence>
<protein>
    <submittedName>
        <fullName evidence="1">Uncharacterized protein</fullName>
    </submittedName>
</protein>
<dbReference type="OrthoDB" id="9838781at2"/>
<comment type="caution">
    <text evidence="1">The sequence shown here is derived from an EMBL/GenBank/DDBJ whole genome shotgun (WGS) entry which is preliminary data.</text>
</comment>
<dbReference type="AlphaFoldDB" id="A0A641ATX1"/>
<dbReference type="EMBL" id="SDPP02000001">
    <property type="protein sequence ID" value="KAA1380481.1"/>
    <property type="molecule type" value="Genomic_DNA"/>
</dbReference>
<dbReference type="Proteomes" id="UP001515100">
    <property type="component" value="Unassembled WGS sequence"/>
</dbReference>
<dbReference type="RefSeq" id="WP_129180986.1">
    <property type="nucleotide sequence ID" value="NZ_JAGIOG010000001.1"/>
</dbReference>